<dbReference type="NCBIfam" id="TIGR03696">
    <property type="entry name" value="Rhs_assc_core"/>
    <property type="match status" value="1"/>
</dbReference>
<dbReference type="SUPFAM" id="SSF69318">
    <property type="entry name" value="Integrin alpha N-terminal domain"/>
    <property type="match status" value="2"/>
</dbReference>
<keyword evidence="3" id="KW-0843">Virulence</keyword>
<accession>A0A919CIY2</accession>
<dbReference type="Gene3D" id="2.180.10.10">
    <property type="entry name" value="RHS repeat-associated core"/>
    <property type="match status" value="2"/>
</dbReference>
<dbReference type="InterPro" id="IPR022385">
    <property type="entry name" value="Rhs_assc_core"/>
</dbReference>
<evidence type="ECO:0000313" key="5">
    <source>
        <dbReference type="EMBL" id="GHD29546.1"/>
    </source>
</evidence>
<dbReference type="Proteomes" id="UP000644693">
    <property type="component" value="Unassembled WGS sequence"/>
</dbReference>
<keyword evidence="4" id="KW-0732">Signal</keyword>
<protein>
    <recommendedName>
        <fullName evidence="7">Insecticide toxin TcdB middle/N-terminal domain-containing protein</fullName>
    </recommendedName>
</protein>
<evidence type="ECO:0000256" key="2">
    <source>
        <dbReference type="ARBA" id="ARBA00022525"/>
    </source>
</evidence>
<dbReference type="Pfam" id="PF03534">
    <property type="entry name" value="SpvB"/>
    <property type="match status" value="1"/>
</dbReference>
<keyword evidence="6" id="KW-1185">Reference proteome</keyword>
<dbReference type="RefSeq" id="WP_189475737.1">
    <property type="nucleotide sequence ID" value="NZ_BMYM01000001.1"/>
</dbReference>
<dbReference type="NCBIfam" id="TIGR01643">
    <property type="entry name" value="YD_repeat_2x"/>
    <property type="match status" value="3"/>
</dbReference>
<evidence type="ECO:0000256" key="3">
    <source>
        <dbReference type="ARBA" id="ARBA00023026"/>
    </source>
</evidence>
<comment type="caution">
    <text evidence="5">The sequence shown here is derived from an EMBL/GenBank/DDBJ whole genome shotgun (WGS) entry which is preliminary data.</text>
</comment>
<feature type="signal peptide" evidence="4">
    <location>
        <begin position="1"/>
        <end position="23"/>
    </location>
</feature>
<evidence type="ECO:0008006" key="7">
    <source>
        <dbReference type="Google" id="ProtNLM"/>
    </source>
</evidence>
<proteinExistence type="predicted"/>
<dbReference type="InterPro" id="IPR050708">
    <property type="entry name" value="T6SS_VgrG/RHS"/>
</dbReference>
<dbReference type="PANTHER" id="PTHR32305:SF15">
    <property type="entry name" value="PROTEIN RHSA-RELATED"/>
    <property type="match status" value="1"/>
</dbReference>
<dbReference type="InterPro" id="IPR031325">
    <property type="entry name" value="RHS_repeat"/>
</dbReference>
<organism evidence="5 6">
    <name type="scientific">Parahalioglobus pacificus</name>
    <dbReference type="NCBI Taxonomy" id="930806"/>
    <lineage>
        <taxon>Bacteria</taxon>
        <taxon>Pseudomonadati</taxon>
        <taxon>Pseudomonadota</taxon>
        <taxon>Gammaproteobacteria</taxon>
        <taxon>Cellvibrionales</taxon>
        <taxon>Halieaceae</taxon>
        <taxon>Parahalioglobus</taxon>
    </lineage>
</organism>
<reference evidence="5" key="2">
    <citation type="submission" date="2020-09" db="EMBL/GenBank/DDBJ databases">
        <authorList>
            <person name="Sun Q."/>
            <person name="Kim S."/>
        </authorList>
    </citation>
    <scope>NUCLEOTIDE SEQUENCE</scope>
    <source>
        <strain evidence="5">KCTC 23430</strain>
    </source>
</reference>
<sequence>MRRLSIAVPFLVILLGLIGHAAAATPLPLSSPNVNPEPAEGAAYFGALDGAAVVSAAGNAAYSIPIEAPPGRRGLAPNLAIKYNSNVQNGLLGAGWFISGLSKITRCPRTLAHEGLSRPIKYDQWDRYCLDGHRLFAVSGYNGADGSYYRTEIDGISTVQSHGFANGPLSFTVKTKDGLVMEYGATADSRAEASTTSNVRTWALNKVSDAAGNAYHLHYVEVNSHGRHYIDRITYNAAVSVSGGVSWGATDTEIKFVYESRADNITQYEGGTYLERHTFRLARIESSVDGQIVSKYRLDYEEVGVAKRSRITRVRRCDGTGSCQDPITMEWQHTGTPSFTAGSMTVPTFVGNSSTYASAAATAPFDYNVPRWHDMNGDGKPDYVHPMPNAHGHYPSSNMTFRIMLSTPTGYTTQDWPSHIGGHPKDFHWVDIDGNGTTDIVKVVATTGVVDAALSTGSGFTSGSPYDTFSFAVADAYRLADMNGDGLIDIVKFFHSNATNPTCPWSSLCPPGPKQIKVTVHKNKGNGAGFYWQGQWIGDTPATYYQLVDLNGDGLVDLHTDNRYMYRNTGSSFSGTAVDYTKPPGIYGVASMQDYNADGLIDRKAPHSDGTCCRVELNRGNRFGYVAANGVVANSYIDDNPYTDGYQRTGPGRIAQVSYATESTYVPNPPITPNLTTSLALNFAANEWGNGYSPLNLSYSGTHLGGFHQWADINGDGLMDLTLAVNTACKLVPTLEPWFTIYFRTDTYHYCETGTLKTLIQNGHPYSLLKKITQGRGVRTIFTYKPLTDSNVYTKGSSATFPDYDIQDTTYVVSRMTQSNGIGGLARVDYQYEGLVRNVQGRGDKGFAKITAKNVTTGINTVTEYAQAFPYTSQPTRIETRRASDNQLLSSSDITYSMMNTVNSYTKLPYVNTRVEKGYALSDGRLLSTKTTTNSQVDVYGNIGVTNVLLEDHETGTNVETERTTTFNIDASWTYWRVGEVASVSNKTWLNGINDPSEDRFTTYTYAPATGFLLTETIEPGAGVGIESTRTLTYDAVGNVIAETVSGPGIASRTTTTTYDSDYHFPISVTNALGHVASQTWDDRFGNKLSETDVNGQTTTWSYNSFGMQILETRPDGTTTQTVLFTCTAATCGPIDATSYVESLSSGQAPTRTYFDQLGRTVRQRTQAFNGNYVNTDTEYDTKGRAYRTSEPYFAGGAVHWNTQTFDLLNRVTAITAADSVNSVSTSYDGFTVTTTDAVSRSEVRAVNALGQIIQVTDKAGTLMTFAYDAVGNRVTVNNAVGTAQASSVQYVYDRLGRLLSQSDPDHGLYTYTYDALGNKLSEVSPKLSANSQSITYQYDQLNRMTSRTEPEGTTVWSYDDTTGGNLGLGKVASESMTGFSRSYNYGPGNYGRLTGTDTTIGTSTYATAYTYDSLGRVAMEFYPSSVADPGGFVVEYEYSPVGHLEAVQSLGGGTVFYQLLDTDAAGRVTSEWLGDGSTVSQSYAGQSSRIASQSSLIGPTSVQEFTYTYDGAGNMLSRSDVRQSITESFTFDNLDRMTSAQVGANPAVTYGFDAMGSITANSDVGSPYLYTANPKHAVNQILSGGSSIHTFGYDANGNMDVVDGSPMITWSSYNKPTQISSGGVTYQFAYGTDRKRFKKIRNAVETHYVGSNFEATDSAGQGVDHFRHYIRANGKVVAIREDDNGTVSNHFVHRDHLGSVTALTDQLAGVTERFSFNAWGARRSAVDWTSAAPATDEIRGYTGHEHLDDVGIIHMNGRVYSPTLARMLSPDPVTQALENGQNYNRYTYVYNNPLKYTDPSGYEPCLYVCSMAASYLIQGISDVLFGSKKKSPDRLFRDAALSWCGSNAECKRERLGIKGRTQQWNFAKAEFGNFLAAASAESGDSVDGSGVVKETVVPGSEEAYNLFVKRVNELFATGELSGRRTYGSPDEAAIAILTVMAPLSVDYGFEVAGSIKQHGRDRWVYTKPKVGTAGTAKLNPHHAGYHTHIDGALVFSNKIYNYGNDPRGGDSAFVNAHDVSLYLGVFSKTQGVRIGVCEPKNCRDVGMNGTKPSRILR</sequence>
<dbReference type="InterPro" id="IPR003284">
    <property type="entry name" value="Sal_SpvB"/>
</dbReference>
<dbReference type="GO" id="GO:0005576">
    <property type="term" value="C:extracellular region"/>
    <property type="evidence" value="ECO:0007669"/>
    <property type="project" value="UniProtKB-SubCell"/>
</dbReference>
<feature type="chain" id="PRO_5037963511" description="Insecticide toxin TcdB middle/N-terminal domain-containing protein" evidence="4">
    <location>
        <begin position="24"/>
        <end position="2058"/>
    </location>
</feature>
<reference evidence="5" key="1">
    <citation type="journal article" date="2014" name="Int. J. Syst. Evol. Microbiol.">
        <title>Complete genome sequence of Corynebacterium casei LMG S-19264T (=DSM 44701T), isolated from a smear-ripened cheese.</title>
        <authorList>
            <consortium name="US DOE Joint Genome Institute (JGI-PGF)"/>
            <person name="Walter F."/>
            <person name="Albersmeier A."/>
            <person name="Kalinowski J."/>
            <person name="Ruckert C."/>
        </authorList>
    </citation>
    <scope>NUCLEOTIDE SEQUENCE</scope>
    <source>
        <strain evidence="5">KCTC 23430</strain>
    </source>
</reference>
<gene>
    <name evidence="5" type="ORF">GCM10007053_10270</name>
</gene>
<dbReference type="PANTHER" id="PTHR32305">
    <property type="match status" value="1"/>
</dbReference>
<evidence type="ECO:0000256" key="1">
    <source>
        <dbReference type="ARBA" id="ARBA00004613"/>
    </source>
</evidence>
<dbReference type="EMBL" id="BMYM01000001">
    <property type="protein sequence ID" value="GHD29546.1"/>
    <property type="molecule type" value="Genomic_DNA"/>
</dbReference>
<dbReference type="Pfam" id="PF05593">
    <property type="entry name" value="RHS_repeat"/>
    <property type="match status" value="2"/>
</dbReference>
<evidence type="ECO:0000256" key="4">
    <source>
        <dbReference type="SAM" id="SignalP"/>
    </source>
</evidence>
<comment type="subcellular location">
    <subcellularLocation>
        <location evidence="1">Secreted</location>
    </subcellularLocation>
</comment>
<dbReference type="InterPro" id="IPR028994">
    <property type="entry name" value="Integrin_alpha_N"/>
</dbReference>
<evidence type="ECO:0000313" key="6">
    <source>
        <dbReference type="Proteomes" id="UP000644693"/>
    </source>
</evidence>
<keyword evidence="2" id="KW-0964">Secreted</keyword>
<dbReference type="InterPro" id="IPR006530">
    <property type="entry name" value="YD"/>
</dbReference>
<name>A0A919CIY2_9GAMM</name>
<dbReference type="GO" id="GO:0005737">
    <property type="term" value="C:cytoplasm"/>
    <property type="evidence" value="ECO:0007669"/>
    <property type="project" value="InterPro"/>
</dbReference>